<sequence length="152" mass="17531">MEQITKRVNNRWETGLLWRRETGFNTTLEGFTQIRQSSSNSVTVDAVLQQTGEDWRSPTVPLACRVEKFDSHVPLVRGLVSPTTVPCFFARAKNPLLDPQPVGENHAKPGSFQLPPCRETAYCLMLSLEIKFIRNPEFQQQFQQKIDHYVRR</sequence>
<dbReference type="EMBL" id="CAXLJM020000012">
    <property type="protein sequence ID" value="CAL8077038.1"/>
    <property type="molecule type" value="Genomic_DNA"/>
</dbReference>
<gene>
    <name evidence="1" type="ORF">ODALV1_LOCUS3676</name>
</gene>
<evidence type="ECO:0000313" key="1">
    <source>
        <dbReference type="EMBL" id="CAL8077038.1"/>
    </source>
</evidence>
<evidence type="ECO:0000313" key="2">
    <source>
        <dbReference type="Proteomes" id="UP001642540"/>
    </source>
</evidence>
<organism evidence="1 2">
    <name type="scientific">Orchesella dallaii</name>
    <dbReference type="NCBI Taxonomy" id="48710"/>
    <lineage>
        <taxon>Eukaryota</taxon>
        <taxon>Metazoa</taxon>
        <taxon>Ecdysozoa</taxon>
        <taxon>Arthropoda</taxon>
        <taxon>Hexapoda</taxon>
        <taxon>Collembola</taxon>
        <taxon>Entomobryomorpha</taxon>
        <taxon>Entomobryoidea</taxon>
        <taxon>Orchesellidae</taxon>
        <taxon>Orchesellinae</taxon>
        <taxon>Orchesella</taxon>
    </lineage>
</organism>
<proteinExistence type="predicted"/>
<dbReference type="Proteomes" id="UP001642540">
    <property type="component" value="Unassembled WGS sequence"/>
</dbReference>
<protein>
    <submittedName>
        <fullName evidence="1">Uncharacterized protein</fullName>
    </submittedName>
</protein>
<name>A0ABP1PVG8_9HEXA</name>
<comment type="caution">
    <text evidence="1">The sequence shown here is derived from an EMBL/GenBank/DDBJ whole genome shotgun (WGS) entry which is preliminary data.</text>
</comment>
<reference evidence="1 2" key="1">
    <citation type="submission" date="2024-08" db="EMBL/GenBank/DDBJ databases">
        <authorList>
            <person name="Cucini C."/>
            <person name="Frati F."/>
        </authorList>
    </citation>
    <scope>NUCLEOTIDE SEQUENCE [LARGE SCALE GENOMIC DNA]</scope>
</reference>
<accession>A0ABP1PVG8</accession>
<keyword evidence="2" id="KW-1185">Reference proteome</keyword>